<protein>
    <submittedName>
        <fullName evidence="1">Uncharacterized protein</fullName>
    </submittedName>
</protein>
<sequence>MRDKYDDAEQFGKEK</sequence>
<reference evidence="1 2" key="1">
    <citation type="submission" date="2024-02" db="EMBL/GenBank/DDBJ databases">
        <title>de novo genome assembly of Solanum bulbocastanum strain 11H21.</title>
        <authorList>
            <person name="Hosaka A.J."/>
        </authorList>
    </citation>
    <scope>NUCLEOTIDE SEQUENCE [LARGE SCALE GENOMIC DNA]</scope>
    <source>
        <tissue evidence="1">Young leaves</tissue>
    </source>
</reference>
<evidence type="ECO:0000313" key="1">
    <source>
        <dbReference type="EMBL" id="KAK6784388.1"/>
    </source>
</evidence>
<dbReference type="Proteomes" id="UP001371456">
    <property type="component" value="Unassembled WGS sequence"/>
</dbReference>
<dbReference type="EMBL" id="JBANQN010000007">
    <property type="protein sequence ID" value="KAK6784388.1"/>
    <property type="molecule type" value="Genomic_DNA"/>
</dbReference>
<gene>
    <name evidence="1" type="ORF">RDI58_017843</name>
</gene>
<organism evidence="1 2">
    <name type="scientific">Solanum bulbocastanum</name>
    <name type="common">Wild potato</name>
    <dbReference type="NCBI Taxonomy" id="147425"/>
    <lineage>
        <taxon>Eukaryota</taxon>
        <taxon>Viridiplantae</taxon>
        <taxon>Streptophyta</taxon>
        <taxon>Embryophyta</taxon>
        <taxon>Tracheophyta</taxon>
        <taxon>Spermatophyta</taxon>
        <taxon>Magnoliopsida</taxon>
        <taxon>eudicotyledons</taxon>
        <taxon>Gunneridae</taxon>
        <taxon>Pentapetalae</taxon>
        <taxon>asterids</taxon>
        <taxon>lamiids</taxon>
        <taxon>Solanales</taxon>
        <taxon>Solanaceae</taxon>
        <taxon>Solanoideae</taxon>
        <taxon>Solaneae</taxon>
        <taxon>Solanum</taxon>
    </lineage>
</organism>
<accession>A0AAN8TGU6</accession>
<proteinExistence type="predicted"/>
<keyword evidence="2" id="KW-1185">Reference proteome</keyword>
<evidence type="ECO:0000313" key="2">
    <source>
        <dbReference type="Proteomes" id="UP001371456"/>
    </source>
</evidence>
<name>A0AAN8TGU6_SOLBU</name>
<comment type="caution">
    <text evidence="1">The sequence shown here is derived from an EMBL/GenBank/DDBJ whole genome shotgun (WGS) entry which is preliminary data.</text>
</comment>